<gene>
    <name evidence="3" type="ORF">S01H4_64978</name>
</gene>
<accession>X1EWY7</accession>
<protein>
    <recommendedName>
        <fullName evidence="2">CarD-like/TRCF RNAP-interacting domain-containing protein</fullName>
    </recommendedName>
</protein>
<feature type="compositionally biased region" description="Basic residues" evidence="1">
    <location>
        <begin position="54"/>
        <end position="67"/>
    </location>
</feature>
<evidence type="ECO:0000313" key="3">
    <source>
        <dbReference type="EMBL" id="GAH21689.1"/>
    </source>
</evidence>
<dbReference type="SMART" id="SM01058">
    <property type="entry name" value="CarD_TRCF"/>
    <property type="match status" value="1"/>
</dbReference>
<reference evidence="3" key="1">
    <citation type="journal article" date="2014" name="Front. Microbiol.">
        <title>High frequency of phylogenetically diverse reductive dehalogenase-homologous genes in deep subseafloor sedimentary metagenomes.</title>
        <authorList>
            <person name="Kawai M."/>
            <person name="Futagami T."/>
            <person name="Toyoda A."/>
            <person name="Takaki Y."/>
            <person name="Nishi S."/>
            <person name="Hori S."/>
            <person name="Arai W."/>
            <person name="Tsubouchi T."/>
            <person name="Morono Y."/>
            <person name="Uchiyama I."/>
            <person name="Ito T."/>
            <person name="Fujiyama A."/>
            <person name="Inagaki F."/>
            <person name="Takami H."/>
        </authorList>
    </citation>
    <scope>NUCLEOTIDE SEQUENCE</scope>
    <source>
        <strain evidence="3">Expedition CK06-06</strain>
    </source>
</reference>
<feature type="domain" description="CarD-like/TRCF RNAP-interacting" evidence="2">
    <location>
        <begin position="2"/>
        <end position="73"/>
    </location>
</feature>
<evidence type="ECO:0000259" key="2">
    <source>
        <dbReference type="SMART" id="SM01058"/>
    </source>
</evidence>
<dbReference type="InterPro" id="IPR003711">
    <property type="entry name" value="CarD-like/TRCF_RID"/>
</dbReference>
<dbReference type="Pfam" id="PF02559">
    <property type="entry name" value="CarD_TRCF_RID"/>
    <property type="match status" value="1"/>
</dbReference>
<dbReference type="Gene3D" id="2.40.10.170">
    <property type="match status" value="1"/>
</dbReference>
<comment type="caution">
    <text evidence="3">The sequence shown here is derived from an EMBL/GenBank/DDBJ whole genome shotgun (WGS) entry which is preliminary data.</text>
</comment>
<dbReference type="AlphaFoldDB" id="X1EWY7"/>
<name>X1EWY7_9ZZZZ</name>
<dbReference type="EMBL" id="BART01039587">
    <property type="protein sequence ID" value="GAH21689.1"/>
    <property type="molecule type" value="Genomic_DNA"/>
</dbReference>
<sequence length="74" mass="8298">MKFAGIGKFLGVKTIKEKGGTSEYLTIKYADGVKIQVSVRNIALVQKYIGTSPKRPKLSKVGSKRWQRQKEKVT</sequence>
<evidence type="ECO:0000256" key="1">
    <source>
        <dbReference type="SAM" id="MobiDB-lite"/>
    </source>
</evidence>
<organism evidence="3">
    <name type="scientific">marine sediment metagenome</name>
    <dbReference type="NCBI Taxonomy" id="412755"/>
    <lineage>
        <taxon>unclassified sequences</taxon>
        <taxon>metagenomes</taxon>
        <taxon>ecological metagenomes</taxon>
    </lineage>
</organism>
<feature type="region of interest" description="Disordered" evidence="1">
    <location>
        <begin position="53"/>
        <end position="74"/>
    </location>
</feature>
<feature type="non-terminal residue" evidence="3">
    <location>
        <position position="74"/>
    </location>
</feature>
<dbReference type="InterPro" id="IPR036101">
    <property type="entry name" value="CarD-like/TRCF_RID_sf"/>
</dbReference>
<dbReference type="SUPFAM" id="SSF141259">
    <property type="entry name" value="CarD-like"/>
    <property type="match status" value="1"/>
</dbReference>
<proteinExistence type="predicted"/>